<dbReference type="Gene3D" id="3.40.50.880">
    <property type="match status" value="1"/>
</dbReference>
<proteinExistence type="predicted"/>
<dbReference type="PRINTS" id="PR00096">
    <property type="entry name" value="GATASE"/>
</dbReference>
<protein>
    <submittedName>
        <fullName evidence="3">Anthranilate/aminodeoxychorismate synthase component II</fullName>
        <ecNumber evidence="3">4.1.3.27</ecNumber>
    </submittedName>
</protein>
<dbReference type="PANTHER" id="PTHR43418:SF4">
    <property type="entry name" value="MULTIFUNCTIONAL TRYPTOPHAN BIOSYNTHESIS PROTEIN"/>
    <property type="match status" value="1"/>
</dbReference>
<reference evidence="3 4" key="1">
    <citation type="submission" date="2017-12" db="EMBL/GenBank/DDBJ databases">
        <title>Taxonomic description and draft genome of Pradoshia cofamensis Gen. nov., sp. nov., a thermotolerant bacillale isolated from anterior gut of earthworm Eisenia fetida.</title>
        <authorList>
            <person name="Saha T."/>
            <person name="Chakraborty R."/>
        </authorList>
    </citation>
    <scope>NUCLEOTIDE SEQUENCE [LARGE SCALE GENOMIC DNA]</scope>
    <source>
        <strain evidence="3 4">EAG3</strain>
    </source>
</reference>
<dbReference type="GO" id="GO:0004049">
    <property type="term" value="F:anthranilate synthase activity"/>
    <property type="evidence" value="ECO:0007669"/>
    <property type="project" value="UniProtKB-EC"/>
</dbReference>
<dbReference type="PRINTS" id="PR00099">
    <property type="entry name" value="CPSGATASE"/>
</dbReference>
<dbReference type="EMBL" id="PKOZ01000007">
    <property type="protein sequence ID" value="PQD94793.1"/>
    <property type="molecule type" value="Genomic_DNA"/>
</dbReference>
<sequence>MIIVIDNYDSFTYNIVEYLRQLGKEVAVLKNDQCTICDIKSLNPSGILLSPGPGNPDQAGICLQALEAFCGKVPILGVCLGHQLIGQFFGGDVVKANSPMHGKVSEISHDGKSIFRGLPSRFFVARYHSLIVSPADLPDCLEVSALSLDGEIMGIRHKTYQVEGVQFHPEAILTEYGLDMINNFFEEKHIC</sequence>
<comment type="caution">
    <text evidence="3">The sequence shown here is derived from an EMBL/GenBank/DDBJ whole genome shotgun (WGS) entry which is preliminary data.</text>
</comment>
<dbReference type="FunFam" id="3.40.50.880:FF:000003">
    <property type="entry name" value="Anthranilate synthase component II"/>
    <property type="match status" value="1"/>
</dbReference>
<dbReference type="NCBIfam" id="TIGR00566">
    <property type="entry name" value="trpG_papA"/>
    <property type="match status" value="1"/>
</dbReference>
<dbReference type="PRINTS" id="PR00097">
    <property type="entry name" value="ANTSNTHASEII"/>
</dbReference>
<dbReference type="SUPFAM" id="SSF52317">
    <property type="entry name" value="Class I glutamine amidotransferase-like"/>
    <property type="match status" value="1"/>
</dbReference>
<dbReference type="PANTHER" id="PTHR43418">
    <property type="entry name" value="MULTIFUNCTIONAL TRYPTOPHAN BIOSYNTHESIS PROTEIN-RELATED"/>
    <property type="match status" value="1"/>
</dbReference>
<feature type="domain" description="Glutamine amidotransferase" evidence="2">
    <location>
        <begin position="4"/>
        <end position="186"/>
    </location>
</feature>
<keyword evidence="4" id="KW-1185">Reference proteome</keyword>
<dbReference type="Pfam" id="PF00117">
    <property type="entry name" value="GATase"/>
    <property type="match status" value="1"/>
</dbReference>
<evidence type="ECO:0000313" key="4">
    <source>
        <dbReference type="Proteomes" id="UP000239663"/>
    </source>
</evidence>
<dbReference type="InterPro" id="IPR017926">
    <property type="entry name" value="GATASE"/>
</dbReference>
<organism evidence="3 4">
    <name type="scientific">Pradoshia eiseniae</name>
    <dbReference type="NCBI Taxonomy" id="2064768"/>
    <lineage>
        <taxon>Bacteria</taxon>
        <taxon>Bacillati</taxon>
        <taxon>Bacillota</taxon>
        <taxon>Bacilli</taxon>
        <taxon>Bacillales</taxon>
        <taxon>Bacillaceae</taxon>
        <taxon>Pradoshia</taxon>
    </lineage>
</organism>
<dbReference type="EC" id="4.1.3.27" evidence="3"/>
<dbReference type="GO" id="GO:0005829">
    <property type="term" value="C:cytosol"/>
    <property type="evidence" value="ECO:0007669"/>
    <property type="project" value="TreeGrafter"/>
</dbReference>
<dbReference type="Proteomes" id="UP000239663">
    <property type="component" value="Unassembled WGS sequence"/>
</dbReference>
<accession>A0A2S7MYG0</accession>
<evidence type="ECO:0000256" key="1">
    <source>
        <dbReference type="ARBA" id="ARBA00022962"/>
    </source>
</evidence>
<keyword evidence="3" id="KW-0456">Lyase</keyword>
<gene>
    <name evidence="3" type="ORF">CYL18_12570</name>
</gene>
<evidence type="ECO:0000313" key="3">
    <source>
        <dbReference type="EMBL" id="PQD94793.1"/>
    </source>
</evidence>
<dbReference type="CDD" id="cd01743">
    <property type="entry name" value="GATase1_Anthranilate_Synthase"/>
    <property type="match status" value="1"/>
</dbReference>
<dbReference type="OrthoDB" id="9804328at2"/>
<dbReference type="InterPro" id="IPR050472">
    <property type="entry name" value="Anth_synth/Amidotransfase"/>
</dbReference>
<keyword evidence="1" id="KW-0315">Glutamine amidotransferase</keyword>
<dbReference type="InterPro" id="IPR006221">
    <property type="entry name" value="TrpG/PapA_dom"/>
</dbReference>
<dbReference type="GO" id="GO:0000162">
    <property type="term" value="P:L-tryptophan biosynthetic process"/>
    <property type="evidence" value="ECO:0007669"/>
    <property type="project" value="TreeGrafter"/>
</dbReference>
<dbReference type="PROSITE" id="PS51273">
    <property type="entry name" value="GATASE_TYPE_1"/>
    <property type="match status" value="1"/>
</dbReference>
<dbReference type="RefSeq" id="WP_104849868.1">
    <property type="nucleotide sequence ID" value="NZ_PKOZ01000007.1"/>
</dbReference>
<dbReference type="AlphaFoldDB" id="A0A2S7MYG0"/>
<name>A0A2S7MYG0_9BACI</name>
<evidence type="ECO:0000259" key="2">
    <source>
        <dbReference type="Pfam" id="PF00117"/>
    </source>
</evidence>
<dbReference type="InterPro" id="IPR029062">
    <property type="entry name" value="Class_I_gatase-like"/>
</dbReference>